<dbReference type="Proteomes" id="UP000198744">
    <property type="component" value="Unassembled WGS sequence"/>
</dbReference>
<name>A0A1H7WVZ1_9BACT</name>
<evidence type="ECO:0008006" key="4">
    <source>
        <dbReference type="Google" id="ProtNLM"/>
    </source>
</evidence>
<sequence>MQRIIKAAGFLAVFLVASCVTVNIYFPAAEVQKAADKIVDDIRSKGEDTKKEQAPAPAPGPTSRLDIQELFRLGPKQAVAAMNIDITTPAIRGIRESMKNRFPQLKAFYDRGAMGENNKGLVEARDTAGLNLMERSQVNKLIDQENRDRTALYSEIASANKMGAESVPQTKTIFAKTWREKSQPGWWIQDDNGAWLKK</sequence>
<feature type="signal peptide" evidence="1">
    <location>
        <begin position="1"/>
        <end position="22"/>
    </location>
</feature>
<evidence type="ECO:0000313" key="2">
    <source>
        <dbReference type="EMBL" id="SEM25108.1"/>
    </source>
</evidence>
<proteinExistence type="predicted"/>
<dbReference type="OrthoDB" id="8526313at2"/>
<accession>A0A1H7WVZ1</accession>
<dbReference type="RefSeq" id="WP_093883012.1">
    <property type="nucleotide sequence ID" value="NZ_FOBS01000008.1"/>
</dbReference>
<dbReference type="InterPro" id="IPR008309">
    <property type="entry name" value="YdbL"/>
</dbReference>
<organism evidence="2 3">
    <name type="scientific">Syntrophus gentianae</name>
    <dbReference type="NCBI Taxonomy" id="43775"/>
    <lineage>
        <taxon>Bacteria</taxon>
        <taxon>Pseudomonadati</taxon>
        <taxon>Thermodesulfobacteriota</taxon>
        <taxon>Syntrophia</taxon>
        <taxon>Syntrophales</taxon>
        <taxon>Syntrophaceae</taxon>
        <taxon>Syntrophus</taxon>
    </lineage>
</organism>
<dbReference type="EMBL" id="FOBS01000008">
    <property type="protein sequence ID" value="SEM25108.1"/>
    <property type="molecule type" value="Genomic_DNA"/>
</dbReference>
<dbReference type="Pfam" id="PF07027">
    <property type="entry name" value="DUF1318"/>
    <property type="match status" value="1"/>
</dbReference>
<dbReference type="STRING" id="43775.SAMN04489760_1086"/>
<dbReference type="AlphaFoldDB" id="A0A1H7WVZ1"/>
<keyword evidence="3" id="KW-1185">Reference proteome</keyword>
<gene>
    <name evidence="2" type="ORF">SAMN04489760_1086</name>
</gene>
<evidence type="ECO:0000256" key="1">
    <source>
        <dbReference type="SAM" id="SignalP"/>
    </source>
</evidence>
<protein>
    <recommendedName>
        <fullName evidence="4">DUF1318 domain-containing protein</fullName>
    </recommendedName>
</protein>
<keyword evidence="1" id="KW-0732">Signal</keyword>
<evidence type="ECO:0000313" key="3">
    <source>
        <dbReference type="Proteomes" id="UP000198744"/>
    </source>
</evidence>
<reference evidence="2 3" key="1">
    <citation type="submission" date="2016-10" db="EMBL/GenBank/DDBJ databases">
        <authorList>
            <person name="de Groot N.N."/>
        </authorList>
    </citation>
    <scope>NUCLEOTIDE SEQUENCE [LARGE SCALE GENOMIC DNA]</scope>
    <source>
        <strain evidence="2 3">DSM 8423</strain>
    </source>
</reference>
<feature type="chain" id="PRO_5011708894" description="DUF1318 domain-containing protein" evidence="1">
    <location>
        <begin position="23"/>
        <end position="198"/>
    </location>
</feature>
<dbReference type="PROSITE" id="PS51257">
    <property type="entry name" value="PROKAR_LIPOPROTEIN"/>
    <property type="match status" value="1"/>
</dbReference>